<dbReference type="GO" id="GO:0000271">
    <property type="term" value="P:polysaccharide biosynthetic process"/>
    <property type="evidence" value="ECO:0007669"/>
    <property type="project" value="InterPro"/>
</dbReference>
<evidence type="ECO:0000256" key="2">
    <source>
        <dbReference type="ARBA" id="ARBA00023027"/>
    </source>
</evidence>
<dbReference type="Pfam" id="PF00984">
    <property type="entry name" value="UDPG_MGDP_dh"/>
    <property type="match status" value="1"/>
</dbReference>
<reference evidence="5 6" key="1">
    <citation type="submission" date="2019-03" db="EMBL/GenBank/DDBJ databases">
        <title>Three New Species of Nocardioides, Nocardioides euryhalodurans sp. nov., Nocardioides seonyuensis sp. nov. and Nocardioides eburneoflavus sp. nov., Iolated from Soil.</title>
        <authorList>
            <person name="Roh S.G."/>
            <person name="Lee C."/>
            <person name="Kim M.-K."/>
            <person name="Kim S.B."/>
        </authorList>
    </citation>
    <scope>NUCLEOTIDE SEQUENCE [LARGE SCALE GENOMIC DNA]</scope>
    <source>
        <strain evidence="5 6">MMS17-SY117</strain>
    </source>
</reference>
<protein>
    <submittedName>
        <fullName evidence="5">Nucleotide sugar dehydrogenase</fullName>
    </submittedName>
</protein>
<dbReference type="AlphaFoldDB" id="A0A4V1BDI0"/>
<dbReference type="GO" id="GO:0016628">
    <property type="term" value="F:oxidoreductase activity, acting on the CH-CH group of donors, NAD or NADP as acceptor"/>
    <property type="evidence" value="ECO:0007669"/>
    <property type="project" value="InterPro"/>
</dbReference>
<dbReference type="Gene3D" id="3.40.50.720">
    <property type="entry name" value="NAD(P)-binding Rossmann-like Domain"/>
    <property type="match status" value="2"/>
</dbReference>
<dbReference type="InterPro" id="IPR001732">
    <property type="entry name" value="UDP-Glc/GDP-Man_DH_N"/>
</dbReference>
<dbReference type="InterPro" id="IPR008927">
    <property type="entry name" value="6-PGluconate_DH-like_C_sf"/>
</dbReference>
<keyword evidence="1" id="KW-0560">Oxidoreductase</keyword>
<dbReference type="PANTHER" id="PTHR43491:SF1">
    <property type="entry name" value="UDP-N-ACETYL-D-MANNOSAMINE DEHYDROGENASE"/>
    <property type="match status" value="1"/>
</dbReference>
<name>A0A4V1BDI0_9ACTN</name>
<sequence>MSTSARHHLEARLGDRTASVCVIGQGYVGLTLAAACAVEGFRVTGIDVDEGRVDALARGELVVPGVEEPLFVQASESSSLRFASDFEDVATADVVVICVPTPVTDHRPDLSMVESAARQVGERLRRGALVVLESTTYPGTTEHVVAPLLERARFRAGRDFWLAFSPERIDPGNIKFGLRTTPRVVGGIEQDSTDLAAAFYGSVVDNVFPVSGCRTAEMAKLLENTFRMVNIALVNELAVLCGEQGIDTWEVIEAAATKPFGFMPFQPGPGVGGHCIPLDPTYLAWQSRRDTGRPFRLVELAQDINAEMPAYVTRRISDALAERGVALPKARILALGVTYKPDVGDLRESAAVATLAQLDRRGARITYHDPFVPRLRSHGMSLRRTPLTRANIEAADAVVVLTPHSEYDLAAITRHARLVFDARNALHQRGDDRVVTL</sequence>
<accession>A0A4V1BDI0</accession>
<dbReference type="Proteomes" id="UP000294894">
    <property type="component" value="Chromosome"/>
</dbReference>
<dbReference type="Pfam" id="PF03720">
    <property type="entry name" value="UDPG_MGDP_dh_C"/>
    <property type="match status" value="1"/>
</dbReference>
<dbReference type="InterPro" id="IPR014027">
    <property type="entry name" value="UDP-Glc/GDP-Man_DH_C"/>
</dbReference>
<dbReference type="InterPro" id="IPR014026">
    <property type="entry name" value="UDP-Glc/GDP-Man_DH_dimer"/>
</dbReference>
<dbReference type="SMART" id="SM00984">
    <property type="entry name" value="UDPG_MGDP_dh_C"/>
    <property type="match status" value="1"/>
</dbReference>
<dbReference type="PIRSF" id="PIRSF500136">
    <property type="entry name" value="UDP_ManNAc_DH"/>
    <property type="match status" value="1"/>
</dbReference>
<dbReference type="InterPro" id="IPR036220">
    <property type="entry name" value="UDP-Glc/GDP-Man_DH_C_sf"/>
</dbReference>
<evidence type="ECO:0000259" key="4">
    <source>
        <dbReference type="SMART" id="SM00984"/>
    </source>
</evidence>
<dbReference type="InterPro" id="IPR036291">
    <property type="entry name" value="NAD(P)-bd_dom_sf"/>
</dbReference>
<dbReference type="Pfam" id="PF03721">
    <property type="entry name" value="UDPG_MGDP_dh_N"/>
    <property type="match status" value="1"/>
</dbReference>
<dbReference type="NCBIfam" id="TIGR03026">
    <property type="entry name" value="NDP-sugDHase"/>
    <property type="match status" value="1"/>
</dbReference>
<dbReference type="GO" id="GO:0016616">
    <property type="term" value="F:oxidoreductase activity, acting on the CH-OH group of donors, NAD or NADP as acceptor"/>
    <property type="evidence" value="ECO:0007669"/>
    <property type="project" value="InterPro"/>
</dbReference>
<keyword evidence="6" id="KW-1185">Reference proteome</keyword>
<evidence type="ECO:0000256" key="1">
    <source>
        <dbReference type="ARBA" id="ARBA00023002"/>
    </source>
</evidence>
<dbReference type="EMBL" id="CP038267">
    <property type="protein sequence ID" value="QBR91192.1"/>
    <property type="molecule type" value="Genomic_DNA"/>
</dbReference>
<proteinExistence type="inferred from homology"/>
<dbReference type="PANTHER" id="PTHR43491">
    <property type="entry name" value="UDP-N-ACETYL-D-MANNOSAMINE DEHYDROGENASE"/>
    <property type="match status" value="1"/>
</dbReference>
<dbReference type="SUPFAM" id="SSF51735">
    <property type="entry name" value="NAD(P)-binding Rossmann-fold domains"/>
    <property type="match status" value="1"/>
</dbReference>
<dbReference type="InterPro" id="IPR017476">
    <property type="entry name" value="UDP-Glc/GDP-Man"/>
</dbReference>
<dbReference type="GO" id="GO:0051287">
    <property type="term" value="F:NAD binding"/>
    <property type="evidence" value="ECO:0007669"/>
    <property type="project" value="InterPro"/>
</dbReference>
<organism evidence="5 6">
    <name type="scientific">Nocardioides euryhalodurans</name>
    <dbReference type="NCBI Taxonomy" id="2518370"/>
    <lineage>
        <taxon>Bacteria</taxon>
        <taxon>Bacillati</taxon>
        <taxon>Actinomycetota</taxon>
        <taxon>Actinomycetes</taxon>
        <taxon>Propionibacteriales</taxon>
        <taxon>Nocardioidaceae</taxon>
        <taxon>Nocardioides</taxon>
    </lineage>
</organism>
<comment type="similarity">
    <text evidence="3">Belongs to the UDP-glucose/GDP-mannose dehydrogenase family.</text>
</comment>
<dbReference type="PIRSF" id="PIRSF000124">
    <property type="entry name" value="UDPglc_GDPman_dh"/>
    <property type="match status" value="1"/>
</dbReference>
<evidence type="ECO:0000256" key="3">
    <source>
        <dbReference type="PIRNR" id="PIRNR000124"/>
    </source>
</evidence>
<evidence type="ECO:0000313" key="6">
    <source>
        <dbReference type="Proteomes" id="UP000294894"/>
    </source>
</evidence>
<keyword evidence="2" id="KW-0520">NAD</keyword>
<dbReference type="OrthoDB" id="5193947at2"/>
<gene>
    <name evidence="5" type="ORF">EXE57_02085</name>
</gene>
<dbReference type="InterPro" id="IPR028359">
    <property type="entry name" value="UDP_ManNAc/GlcNAc_DH"/>
</dbReference>
<evidence type="ECO:0000313" key="5">
    <source>
        <dbReference type="EMBL" id="QBR91192.1"/>
    </source>
</evidence>
<feature type="domain" description="UDP-glucose/GDP-mannose dehydrogenase C-terminal" evidence="4">
    <location>
        <begin position="333"/>
        <end position="428"/>
    </location>
</feature>
<dbReference type="SUPFAM" id="SSF48179">
    <property type="entry name" value="6-phosphogluconate dehydrogenase C-terminal domain-like"/>
    <property type="match status" value="1"/>
</dbReference>
<dbReference type="SUPFAM" id="SSF52413">
    <property type="entry name" value="UDP-glucose/GDP-mannose dehydrogenase C-terminal domain"/>
    <property type="match status" value="1"/>
</dbReference>
<dbReference type="KEGG" id="noy:EXE57_02085"/>